<dbReference type="Pfam" id="PF00118">
    <property type="entry name" value="Cpn60_TCP1"/>
    <property type="match status" value="1"/>
</dbReference>
<feature type="region of interest" description="Disordered" evidence="11">
    <location>
        <begin position="1465"/>
        <end position="1491"/>
    </location>
</feature>
<dbReference type="PROSITE" id="PS50178">
    <property type="entry name" value="ZF_FYVE"/>
    <property type="match status" value="1"/>
</dbReference>
<evidence type="ECO:0000256" key="3">
    <source>
        <dbReference type="ARBA" id="ARBA00022723"/>
    </source>
</evidence>
<dbReference type="InterPro" id="IPR027409">
    <property type="entry name" value="GroEL-like_apical_dom_sf"/>
</dbReference>
<keyword evidence="6 10" id="KW-0418">Kinase</keyword>
<dbReference type="SUPFAM" id="SSF56219">
    <property type="entry name" value="DNase I-like"/>
    <property type="match status" value="1"/>
</dbReference>
<evidence type="ECO:0000259" key="14">
    <source>
        <dbReference type="PROSITE" id="PS51455"/>
    </source>
</evidence>
<organism evidence="15 16">
    <name type="scientific">Aphanomyces astaci</name>
    <name type="common">Crayfish plague agent</name>
    <dbReference type="NCBI Taxonomy" id="112090"/>
    <lineage>
        <taxon>Eukaryota</taxon>
        <taxon>Sar</taxon>
        <taxon>Stramenopiles</taxon>
        <taxon>Oomycota</taxon>
        <taxon>Saprolegniomycetes</taxon>
        <taxon>Saprolegniales</taxon>
        <taxon>Verrucalvaceae</taxon>
        <taxon>Aphanomyces</taxon>
    </lineage>
</organism>
<dbReference type="InterPro" id="IPR027484">
    <property type="entry name" value="PInositol-4-P-5-kinase_N"/>
</dbReference>
<feature type="transmembrane region" description="Helical" evidence="12">
    <location>
        <begin position="96"/>
        <end position="117"/>
    </location>
</feature>
<dbReference type="InterPro" id="IPR002423">
    <property type="entry name" value="Cpn60/GroEL/TCP-1"/>
</dbReference>
<dbReference type="InterPro" id="IPR000306">
    <property type="entry name" value="Znf_FYVE"/>
</dbReference>
<feature type="region of interest" description="Disordered" evidence="11">
    <location>
        <begin position="1733"/>
        <end position="1754"/>
    </location>
</feature>
<comment type="caution">
    <text evidence="15">The sequence shown here is derived from an EMBL/GenBank/DDBJ whole genome shotgun (WGS) entry which is preliminary data.</text>
</comment>
<evidence type="ECO:0000256" key="10">
    <source>
        <dbReference type="PROSITE-ProRule" id="PRU00781"/>
    </source>
</evidence>
<keyword evidence="2 10" id="KW-0808">Transferase</keyword>
<keyword evidence="3" id="KW-0479">Metal-binding</keyword>
<dbReference type="GO" id="GO:0000285">
    <property type="term" value="F:1-phosphatidylinositol-3-phosphate 5-kinase activity"/>
    <property type="evidence" value="ECO:0007669"/>
    <property type="project" value="UniProtKB-EC"/>
</dbReference>
<dbReference type="SMART" id="SM00128">
    <property type="entry name" value="IPPc"/>
    <property type="match status" value="1"/>
</dbReference>
<keyword evidence="12" id="KW-0472">Membrane</keyword>
<dbReference type="GO" id="GO:0005524">
    <property type="term" value="F:ATP binding"/>
    <property type="evidence" value="ECO:0007669"/>
    <property type="project" value="UniProtKB-UniRule"/>
</dbReference>
<keyword evidence="5 9" id="KW-0863">Zinc-finger</keyword>
<dbReference type="EMBL" id="QUTE01021104">
    <property type="protein sequence ID" value="RHY84161.1"/>
    <property type="molecule type" value="Genomic_DNA"/>
</dbReference>
<gene>
    <name evidence="15" type="ORF">DYB31_003850</name>
</gene>
<dbReference type="VEuPathDB" id="FungiDB:H257_05898"/>
<feature type="domain" description="FYVE-type" evidence="13">
    <location>
        <begin position="843"/>
        <end position="903"/>
    </location>
</feature>
<dbReference type="InterPro" id="IPR027483">
    <property type="entry name" value="PInositol-4-P-4/5-kinase_C_sf"/>
</dbReference>
<dbReference type="Gene3D" id="3.30.810.10">
    <property type="entry name" value="2-Layer Sandwich"/>
    <property type="match status" value="1"/>
</dbReference>
<dbReference type="CDD" id="cd00065">
    <property type="entry name" value="FYVE_like_SF"/>
    <property type="match status" value="1"/>
</dbReference>
<dbReference type="InterPro" id="IPR044769">
    <property type="entry name" value="PIKfyve_PIPKc"/>
</dbReference>
<dbReference type="Gene3D" id="3.30.40.10">
    <property type="entry name" value="Zinc/RING finger domain, C3HC4 (zinc finger)"/>
    <property type="match status" value="1"/>
</dbReference>
<feature type="transmembrane region" description="Helical" evidence="12">
    <location>
        <begin position="139"/>
        <end position="162"/>
    </location>
</feature>
<dbReference type="CDD" id="cd17300">
    <property type="entry name" value="PIPKc_PIKfyve"/>
    <property type="match status" value="1"/>
</dbReference>
<dbReference type="SUPFAM" id="SSF52029">
    <property type="entry name" value="GroEL apical domain-like"/>
    <property type="match status" value="1"/>
</dbReference>
<dbReference type="Gene3D" id="1.20.1070.10">
    <property type="entry name" value="Rhodopsin 7-helix transmembrane proteins"/>
    <property type="match status" value="1"/>
</dbReference>
<dbReference type="Pfam" id="PF22669">
    <property type="entry name" value="Exo_endo_phos2"/>
    <property type="match status" value="2"/>
</dbReference>
<dbReference type="Gene3D" id="3.50.7.10">
    <property type="entry name" value="GroEL"/>
    <property type="match status" value="1"/>
</dbReference>
<dbReference type="InterPro" id="IPR013083">
    <property type="entry name" value="Znf_RING/FYVE/PHD"/>
</dbReference>
<feature type="compositionally biased region" description="Pro residues" evidence="11">
    <location>
        <begin position="1476"/>
        <end position="1486"/>
    </location>
</feature>
<evidence type="ECO:0000256" key="4">
    <source>
        <dbReference type="ARBA" id="ARBA00022741"/>
    </source>
</evidence>
<protein>
    <recommendedName>
        <fullName evidence="1">1-phosphatidylinositol-3-phosphate 5-kinase</fullName>
        <ecNumber evidence="1">2.7.1.150</ecNumber>
    </recommendedName>
</protein>
<evidence type="ECO:0000256" key="2">
    <source>
        <dbReference type="ARBA" id="ARBA00022679"/>
    </source>
</evidence>
<dbReference type="GO" id="GO:0016791">
    <property type="term" value="F:phosphatase activity"/>
    <property type="evidence" value="ECO:0007669"/>
    <property type="project" value="InterPro"/>
</dbReference>
<dbReference type="InterPro" id="IPR036691">
    <property type="entry name" value="Endo/exonu/phosph_ase_sf"/>
</dbReference>
<dbReference type="FunFam" id="3.50.7.10:FF:000007">
    <property type="entry name" value="1-phosphatidylinositol 3-phosphate 5-kinase isoform X1"/>
    <property type="match status" value="1"/>
</dbReference>
<keyword evidence="4 10" id="KW-0547">Nucleotide-binding</keyword>
<dbReference type="PANTHER" id="PTHR45748:SF7">
    <property type="entry name" value="1-PHOSPHATIDYLINOSITOL 3-PHOSPHATE 5-KINASE-RELATED"/>
    <property type="match status" value="1"/>
</dbReference>
<dbReference type="InterPro" id="IPR017455">
    <property type="entry name" value="Znf_FYVE-rel"/>
</dbReference>
<sequence length="2184" mass="242170">MTGCVFIITSYMWKQYTHDKRDFTAKMVLVMSIIDFLDAGFKLFGTLGYTRPWLCNVQGFVMNAAGVSGVTWLACMAFTWYRWIVRRDDDQRLHRWFRTFCVISFVPSAVESLYLVAADKYGPAGFYCWIGDAYGTSRIYFFFTWVFTAAAGIMTLAFLVGLDVYKRQKSQDNQEAARASSLIFSKLSAYVGIFVVVWGPCIVNRRLLNAIVYGGVVQAVRRLVFGVDTRGSDTRMTNNCSELSTSFIRDDVPGVTISVFATTFNLGEGHAPDDMVRLLSPPIIMHTECLHLTELRAAVKGFLERCTHTTFAEYSRDIGSKNTVLGYHGFIGITVFVPETDVNCGKTLNFRTSNKGGVGFAFRYLDTSIAVVSCHLSSDSKVGKSNMERRNEDATLIWQSLHLSGDAMGVEFPSLHHHTIVMGDLNYRLTRFHASPHEVVDLVAHALSQKKWPLQQRLSAQSAPDSSGMTILSSFPQLPLASSPSSHSCLSSTPPDRRTRFHRRTVGAWTPVLKHDELLMCMEDGLAVITFPPTFRRLRHTSLLTSCDVASAYSLESANGGGPRVPSYTDRILYHSLADVEGDLECTEYRCHESIDVSDHKPVSCVFHITTKAHRFPLPSPPPPHALDGTAIVEEDDRVRDVVLEVPDDGDRHWLDRASMTASRVRECIIVLNQLRWMPTKKPSDVRRGSSDDILSQKWDDPKQYIELCTLFPLPLEDIFAEQRKLHQLAASWRMGLVGGSSADGRSKYLNHMRVPWMSVREKGVVHRCFAQAKRHMHIALDIRGPTMSLGQCALSLDAAFVKLNVHMPFEEALSTGGIKAGVLKGRVMFCMVLTSFPQPGMVSNVEVCSDCGESFNIFRRRHHCRACGGIFCHSCSPYAAEAIEQGVKTHVRNCKRCHQRTTLTNQNATEVAADFPPGLMSPLVSQTVFDYGNIAGFDLELDVGTLSDGVADAAAVRTNSLYQHLSRRPSFELASALKAIHDAEEHLDKSSSSMLEIVDEDGEGGRSSSIGYPDEYHHHRYPDCCHSPPPLSSTKSKASSARPSFTDGTIDGHQWPLSDHTPPFDPAPATPLEAHQMASRRQIHKLLARALDDTMGTLLPDAADRRAVLGELERLVEDTTALLVRATYSRNAVDGMFNHQDLLHVKTIAEVPDDDTAPTSSSLVHGQVIHGIVCRKNVSHKKAPRWLEHPRVLLLGGSIVTDRESAKLTKFEDLINDEAAYAQQLVDKILSLNPTVVFVEHSVSRLAQDQLQQHNIALVLKVKGTTLQRLARLTRATMVPSIDAMRPQDTSVLGTSCRSFAVVPTKVVDPVRNVYVITSCLCPNKAVLRALKALVLQVAPQAYDLMLRAQALSDLAYPVPSLDEDENAWAVQVIKYMLKHRDEVHKPKFSQCSRPQPHKVAFYSKHDKALGSYLQKEGIDSSTKCQVPNCKVPLIEHLEAYSFLNGTVLISTERMPDLARSEIERTEGQHAADTQPPPTPQPPPSHGACVDDDAKGPTIFFWRHCLECSRMVTPPRLLPVSTLKFSFARFLETIFRVPGPQATSCLVRPPVDSSTSPAVEAAPVEGDDAVGAPTEDDVGCPHDGQTQHLLYFKCGKRAIRVEYMQHEPWYIQHDNCLHFDQRWYVDHQRQQATALKAAVADHFAALLRKIKALPAAAASRDVMCLELLVRTSQTGYLADLTLLEGLGEILAESGGATFVVDANSVRRAFYHSCCEWSTMLHKITATMSANATPEDMSDATTSMNGEVEGPVPTPARVSSVVGEPEGGVSTLEAELELPPLSITVKEPTMGAESPVSWTTALSNSLGAILLGDKKDEPMADRHHDVPEAFAGGHPFLPAGAHHRVVFVYDHLRFSYVAYALNSTEYAAEVAVQGGIAPQSSVTWQHQAGVEDRLKSAIDTTVKLKFAASDFEALRTLFYGDTVDFIKSLATSEHWSAKGGKSGATFFRTADDRFVIKYISQVELQSFLASAVSYFAYIAKVHFDGVDSVLSKLVGVFTVTTKRWTEHLVVMENVFSKATTQIDHVYDLKGSTRNRYLDPPHDVLLDGNFLERHLGLPCPLHCRSYDKLVEAIRNDVQFLSDNNIMDYSLVIGYAPEVPVNVDDHDGTNHDVTTNRVLLVGIIDYLRHFDFLKRMESVGKSVTMIAGQAAPTVVQPKQYAKRFVDALEQTYFMPVPSFTEQVYKA</sequence>
<dbReference type="Pfam" id="PF01363">
    <property type="entry name" value="FYVE"/>
    <property type="match status" value="1"/>
</dbReference>
<accession>A0A397EFP0</accession>
<feature type="transmembrane region" description="Helical" evidence="12">
    <location>
        <begin position="23"/>
        <end position="44"/>
    </location>
</feature>
<feature type="transmembrane region" description="Helical" evidence="12">
    <location>
        <begin position="64"/>
        <end position="84"/>
    </location>
</feature>
<evidence type="ECO:0000256" key="7">
    <source>
        <dbReference type="ARBA" id="ARBA00022833"/>
    </source>
</evidence>
<dbReference type="Proteomes" id="UP000266196">
    <property type="component" value="Unassembled WGS sequence"/>
</dbReference>
<evidence type="ECO:0000256" key="1">
    <source>
        <dbReference type="ARBA" id="ARBA00012009"/>
    </source>
</evidence>
<feature type="transmembrane region" description="Helical" evidence="12">
    <location>
        <begin position="183"/>
        <end position="200"/>
    </location>
</feature>
<dbReference type="SMART" id="SM00064">
    <property type="entry name" value="FYVE"/>
    <property type="match status" value="1"/>
</dbReference>
<feature type="region of interest" description="Disordered" evidence="11">
    <location>
        <begin position="1026"/>
        <end position="1065"/>
    </location>
</feature>
<evidence type="ECO:0000256" key="6">
    <source>
        <dbReference type="ARBA" id="ARBA00022777"/>
    </source>
</evidence>
<dbReference type="GO" id="GO:0046856">
    <property type="term" value="P:phosphatidylinositol dephosphorylation"/>
    <property type="evidence" value="ECO:0007669"/>
    <property type="project" value="InterPro"/>
</dbReference>
<dbReference type="GO" id="GO:0008270">
    <property type="term" value="F:zinc ion binding"/>
    <property type="evidence" value="ECO:0007669"/>
    <property type="project" value="UniProtKB-KW"/>
</dbReference>
<proteinExistence type="predicted"/>
<evidence type="ECO:0000256" key="9">
    <source>
        <dbReference type="PROSITE-ProRule" id="PRU00091"/>
    </source>
</evidence>
<dbReference type="PANTHER" id="PTHR45748">
    <property type="entry name" value="1-PHOSPHATIDYLINOSITOL 3-PHOSPHATE 5-KINASE-RELATED"/>
    <property type="match status" value="1"/>
</dbReference>
<dbReference type="EC" id="2.7.1.150" evidence="1"/>
<keyword evidence="12" id="KW-1133">Transmembrane helix</keyword>
<dbReference type="SUPFAM" id="SSF56104">
    <property type="entry name" value="SAICAR synthase-like"/>
    <property type="match status" value="1"/>
</dbReference>
<dbReference type="Pfam" id="PF05462">
    <property type="entry name" value="Dicty_CAR"/>
    <property type="match status" value="1"/>
</dbReference>
<dbReference type="SMART" id="SM00330">
    <property type="entry name" value="PIPKc"/>
    <property type="match status" value="1"/>
</dbReference>
<evidence type="ECO:0000256" key="11">
    <source>
        <dbReference type="SAM" id="MobiDB-lite"/>
    </source>
</evidence>
<evidence type="ECO:0000259" key="13">
    <source>
        <dbReference type="PROSITE" id="PS50178"/>
    </source>
</evidence>
<evidence type="ECO:0000313" key="15">
    <source>
        <dbReference type="EMBL" id="RHY84161.1"/>
    </source>
</evidence>
<dbReference type="GO" id="GO:0010008">
    <property type="term" value="C:endosome membrane"/>
    <property type="evidence" value="ECO:0007669"/>
    <property type="project" value="TreeGrafter"/>
</dbReference>
<dbReference type="InterPro" id="IPR002498">
    <property type="entry name" value="PInositol-4-P-4/5-kinase_core"/>
</dbReference>
<dbReference type="SUPFAM" id="SSF57903">
    <property type="entry name" value="FYVE/PHD zinc finger"/>
    <property type="match status" value="1"/>
</dbReference>
<keyword evidence="8 10" id="KW-0067">ATP-binding</keyword>
<dbReference type="Gene3D" id="3.60.10.10">
    <property type="entry name" value="Endonuclease/exonuclease/phosphatase"/>
    <property type="match status" value="1"/>
</dbReference>
<dbReference type="SUPFAM" id="SSF81321">
    <property type="entry name" value="Family A G protein-coupled receptor-like"/>
    <property type="match status" value="1"/>
</dbReference>
<evidence type="ECO:0000256" key="12">
    <source>
        <dbReference type="SAM" id="Phobius"/>
    </source>
</evidence>
<evidence type="ECO:0000256" key="5">
    <source>
        <dbReference type="ARBA" id="ARBA00022771"/>
    </source>
</evidence>
<feature type="compositionally biased region" description="Polar residues" evidence="11">
    <location>
        <begin position="1033"/>
        <end position="1048"/>
    </location>
</feature>
<dbReference type="InterPro" id="IPR000300">
    <property type="entry name" value="IPPc"/>
</dbReference>
<dbReference type="PROSITE" id="PS51455">
    <property type="entry name" value="PIPK"/>
    <property type="match status" value="1"/>
</dbReference>
<dbReference type="Pfam" id="PF01504">
    <property type="entry name" value="PIP5K"/>
    <property type="match status" value="2"/>
</dbReference>
<dbReference type="InterPro" id="IPR011011">
    <property type="entry name" value="Znf_FYVE_PHD"/>
</dbReference>
<feature type="domain" description="PIPK" evidence="14">
    <location>
        <begin position="1840"/>
        <end position="2170"/>
    </location>
</feature>
<evidence type="ECO:0000256" key="8">
    <source>
        <dbReference type="ARBA" id="ARBA00022840"/>
    </source>
</evidence>
<evidence type="ECO:0000313" key="16">
    <source>
        <dbReference type="Proteomes" id="UP000266196"/>
    </source>
</evidence>
<reference evidence="15 16" key="1">
    <citation type="submission" date="2018-08" db="EMBL/GenBank/DDBJ databases">
        <title>Aphanomyces genome sequencing and annotation.</title>
        <authorList>
            <person name="Minardi D."/>
            <person name="Oidtmann B."/>
            <person name="Van Der Giezen M."/>
            <person name="Studholme D.J."/>
        </authorList>
    </citation>
    <scope>NUCLEOTIDE SEQUENCE [LARGE SCALE GENOMIC DNA]</scope>
    <source>
        <strain evidence="15 16">197901</strain>
    </source>
</reference>
<dbReference type="VEuPathDB" id="FungiDB:H257_05900"/>
<dbReference type="GO" id="GO:0046854">
    <property type="term" value="P:phosphatidylinositol phosphate biosynthetic process"/>
    <property type="evidence" value="ECO:0007669"/>
    <property type="project" value="TreeGrafter"/>
</dbReference>
<dbReference type="Gene3D" id="3.30.800.10">
    <property type="entry name" value="Phosphatidylinositol Phosphate Kinase II Beta"/>
    <property type="match status" value="1"/>
</dbReference>
<keyword evidence="7" id="KW-0862">Zinc</keyword>
<name>A0A397EFP0_APHAT</name>
<keyword evidence="12" id="KW-0812">Transmembrane</keyword>